<dbReference type="GO" id="GO:0046872">
    <property type="term" value="F:metal ion binding"/>
    <property type="evidence" value="ECO:0007669"/>
    <property type="project" value="UniProtKB-KW"/>
</dbReference>
<dbReference type="InterPro" id="IPR036691">
    <property type="entry name" value="Endo/exonu/phosph_ase_sf"/>
</dbReference>
<evidence type="ECO:0000256" key="1">
    <source>
        <dbReference type="ARBA" id="ARBA00001936"/>
    </source>
</evidence>
<accession>A0AAX0YXH2</accession>
<comment type="cofactor">
    <cofactor evidence="1">
        <name>Mn(2+)</name>
        <dbReference type="ChEBI" id="CHEBI:29035"/>
    </cofactor>
</comment>
<gene>
    <name evidence="10" type="ORF">C0W53_06865</name>
</gene>
<dbReference type="GO" id="GO:0006281">
    <property type="term" value="P:DNA repair"/>
    <property type="evidence" value="ECO:0007669"/>
    <property type="project" value="UniProtKB-KW"/>
</dbReference>
<evidence type="ECO:0000256" key="8">
    <source>
        <dbReference type="ARBA" id="ARBA00023204"/>
    </source>
</evidence>
<dbReference type="InterPro" id="IPR005135">
    <property type="entry name" value="Endo/exonuclease/phosphatase"/>
</dbReference>
<keyword evidence="6" id="KW-0378">Hydrolase</keyword>
<comment type="cofactor">
    <cofactor evidence="2">
        <name>Mg(2+)</name>
        <dbReference type="ChEBI" id="CHEBI:18420"/>
    </cofactor>
</comment>
<organism evidence="10 11">
    <name type="scientific">Photobacterium kishitanii</name>
    <dbReference type="NCBI Taxonomy" id="318456"/>
    <lineage>
        <taxon>Bacteria</taxon>
        <taxon>Pseudomonadati</taxon>
        <taxon>Pseudomonadota</taxon>
        <taxon>Gammaproteobacteria</taxon>
        <taxon>Vibrionales</taxon>
        <taxon>Vibrionaceae</taxon>
        <taxon>Photobacterium</taxon>
    </lineage>
</organism>
<dbReference type="Pfam" id="PF03372">
    <property type="entry name" value="Exo_endo_phos"/>
    <property type="match status" value="1"/>
</dbReference>
<keyword evidence="11" id="KW-1185">Reference proteome</keyword>
<evidence type="ECO:0000256" key="2">
    <source>
        <dbReference type="ARBA" id="ARBA00001946"/>
    </source>
</evidence>
<evidence type="ECO:0000256" key="5">
    <source>
        <dbReference type="ARBA" id="ARBA00022763"/>
    </source>
</evidence>
<keyword evidence="4" id="KW-0479">Metal-binding</keyword>
<sequence>MMIITMPIFALLLLLLPISDSYAQPFTLMSWNMQWLSLNPKSPIVRSAADYQALKQLFAIHSPDILAFQEVDSTEALYQVINQQHYKIYLSSRTNSPQDSFKINNQYTGFAIKHGIDIEDITDLSQLSSPAIATGNSMPFKNKLRYGSMIRITINKQSIILLNLHLKSGCFTAKQLAQQKGRSCKTLAQQLKLIEHWVSTQQAISQPFIIVGDFNHRIKSSKKFIDKITNDPTTIHHVSAAINANCTVKLASKVTRYRTYRTLIDHLFTTTNIKALNQHQIQYDKQQLSQFTLSDHCPLLFTLAVHSSSHT</sequence>
<dbReference type="EMBL" id="PYOZ01000003">
    <property type="protein sequence ID" value="PSX45735.1"/>
    <property type="molecule type" value="Genomic_DNA"/>
</dbReference>
<dbReference type="PANTHER" id="PTHR15822:SF4">
    <property type="entry name" value="TYROSYL-DNA PHOSPHODIESTERASE 2"/>
    <property type="match status" value="1"/>
</dbReference>
<evidence type="ECO:0000256" key="4">
    <source>
        <dbReference type="ARBA" id="ARBA00022723"/>
    </source>
</evidence>
<dbReference type="Gene3D" id="3.60.10.10">
    <property type="entry name" value="Endonuclease/exonuclease/phosphatase"/>
    <property type="match status" value="1"/>
</dbReference>
<dbReference type="Proteomes" id="UP000240728">
    <property type="component" value="Unassembled WGS sequence"/>
</dbReference>
<reference evidence="10 11" key="1">
    <citation type="submission" date="2018-01" db="EMBL/GenBank/DDBJ databases">
        <title>Whole genome sequencing of Histamine producing bacteria.</title>
        <authorList>
            <person name="Butler K."/>
        </authorList>
    </citation>
    <scope>NUCLEOTIDE SEQUENCE [LARGE SCALE GENOMIC DNA]</scope>
    <source>
        <strain evidence="10 11">A1-4</strain>
    </source>
</reference>
<dbReference type="GO" id="GO:0016787">
    <property type="term" value="F:hydrolase activity"/>
    <property type="evidence" value="ECO:0007669"/>
    <property type="project" value="UniProtKB-KW"/>
</dbReference>
<evidence type="ECO:0000256" key="3">
    <source>
        <dbReference type="ARBA" id="ARBA00022722"/>
    </source>
</evidence>
<dbReference type="GO" id="GO:0004519">
    <property type="term" value="F:endonuclease activity"/>
    <property type="evidence" value="ECO:0007669"/>
    <property type="project" value="UniProtKB-KW"/>
</dbReference>
<keyword evidence="5" id="KW-0227">DNA damage</keyword>
<proteinExistence type="predicted"/>
<evidence type="ECO:0000256" key="6">
    <source>
        <dbReference type="ARBA" id="ARBA00022801"/>
    </source>
</evidence>
<evidence type="ECO:0000313" key="11">
    <source>
        <dbReference type="Proteomes" id="UP000240728"/>
    </source>
</evidence>
<evidence type="ECO:0000313" key="10">
    <source>
        <dbReference type="EMBL" id="PSX45735.1"/>
    </source>
</evidence>
<comment type="caution">
    <text evidence="10">The sequence shown here is derived from an EMBL/GenBank/DDBJ whole genome shotgun (WGS) entry which is preliminary data.</text>
</comment>
<keyword evidence="3" id="KW-0540">Nuclease</keyword>
<protein>
    <submittedName>
        <fullName evidence="10">Endonuclease</fullName>
    </submittedName>
</protein>
<evidence type="ECO:0000259" key="9">
    <source>
        <dbReference type="Pfam" id="PF03372"/>
    </source>
</evidence>
<dbReference type="SUPFAM" id="SSF56219">
    <property type="entry name" value="DNase I-like"/>
    <property type="match status" value="1"/>
</dbReference>
<dbReference type="PANTHER" id="PTHR15822">
    <property type="entry name" value="TRAF AND TNF RECEPTOR-ASSOCIATED PROTEIN"/>
    <property type="match status" value="1"/>
</dbReference>
<dbReference type="AlphaFoldDB" id="A0AAX0YXH2"/>
<dbReference type="InterPro" id="IPR051547">
    <property type="entry name" value="TDP2-like"/>
</dbReference>
<evidence type="ECO:0000256" key="7">
    <source>
        <dbReference type="ARBA" id="ARBA00022842"/>
    </source>
</evidence>
<name>A0AAX0YXH2_9GAMM</name>
<keyword evidence="8" id="KW-0234">DNA repair</keyword>
<keyword evidence="10" id="KW-0255">Endonuclease</keyword>
<feature type="domain" description="Endonuclease/exonuclease/phosphatase" evidence="9">
    <location>
        <begin position="29"/>
        <end position="296"/>
    </location>
</feature>
<keyword evidence="7" id="KW-0460">Magnesium</keyword>